<evidence type="ECO:0000313" key="4">
    <source>
        <dbReference type="Proteomes" id="UP000663828"/>
    </source>
</evidence>
<keyword evidence="2" id="KW-0472">Membrane</keyword>
<feature type="transmembrane region" description="Helical" evidence="2">
    <location>
        <begin position="362"/>
        <end position="383"/>
    </location>
</feature>
<name>A0A813XED2_ADIRI</name>
<feature type="transmembrane region" description="Helical" evidence="2">
    <location>
        <begin position="310"/>
        <end position="330"/>
    </location>
</feature>
<dbReference type="InterPro" id="IPR040350">
    <property type="entry name" value="TMEM272"/>
</dbReference>
<comment type="caution">
    <text evidence="3">The sequence shown here is derived from an EMBL/GenBank/DDBJ whole genome shotgun (WGS) entry which is preliminary data.</text>
</comment>
<organism evidence="3 4">
    <name type="scientific">Adineta ricciae</name>
    <name type="common">Rotifer</name>
    <dbReference type="NCBI Taxonomy" id="249248"/>
    <lineage>
        <taxon>Eukaryota</taxon>
        <taxon>Metazoa</taxon>
        <taxon>Spiralia</taxon>
        <taxon>Gnathifera</taxon>
        <taxon>Rotifera</taxon>
        <taxon>Eurotatoria</taxon>
        <taxon>Bdelloidea</taxon>
        <taxon>Adinetida</taxon>
        <taxon>Adinetidae</taxon>
        <taxon>Adineta</taxon>
    </lineage>
</organism>
<dbReference type="PANTHER" id="PTHR33444">
    <property type="entry name" value="SI:DKEY-19B23.12-RELATED"/>
    <property type="match status" value="1"/>
</dbReference>
<evidence type="ECO:0008006" key="5">
    <source>
        <dbReference type="Google" id="ProtNLM"/>
    </source>
</evidence>
<evidence type="ECO:0000256" key="2">
    <source>
        <dbReference type="SAM" id="Phobius"/>
    </source>
</evidence>
<feature type="transmembrane region" description="Helical" evidence="2">
    <location>
        <begin position="277"/>
        <end position="298"/>
    </location>
</feature>
<keyword evidence="2" id="KW-0812">Transmembrane</keyword>
<keyword evidence="2" id="KW-1133">Transmembrane helix</keyword>
<dbReference type="EMBL" id="CAJNOR010000293">
    <property type="protein sequence ID" value="CAF0870362.1"/>
    <property type="molecule type" value="Genomic_DNA"/>
</dbReference>
<dbReference type="AlphaFoldDB" id="A0A813XED2"/>
<proteinExistence type="predicted"/>
<feature type="region of interest" description="Disordered" evidence="1">
    <location>
        <begin position="39"/>
        <end position="72"/>
    </location>
</feature>
<protein>
    <recommendedName>
        <fullName evidence="5">Transmembrane protein</fullName>
    </recommendedName>
</protein>
<gene>
    <name evidence="3" type="ORF">XAT740_LOCUS6461</name>
</gene>
<keyword evidence="4" id="KW-1185">Reference proteome</keyword>
<evidence type="ECO:0000313" key="3">
    <source>
        <dbReference type="EMBL" id="CAF0870362.1"/>
    </source>
</evidence>
<sequence>MRTLSDDKIRAGIDNRDLSSTSQNRHVSLANIATAFLSERKSSSRRTSSGRRKKRLTMRDKKGSGSRNASSFSTGLNDLFGQRLSSENMESNIAAIFMTNVSGTGANNKHRSTVNQHRRLSNTNDSPMFSQLVSLKENSIKSTGSVRIHLNVPGEQSRRSSFDFNLLSPAPTTVRLTKNRLHTTIPTSISTDLDGGRRNTRFSNVSSSYAQFLKQRDMDKLSQEDQRLLLSSSEWVEDVKDSDPYVSVLSRLGEAIQDSETLVEFVKKSYSIVANTYGATILLALLTVFQVILFFIGVKYLNDCPVQPNLPVYLLVAGAMGLVRALNLLWKQFRRRRLRKLEGVELDQEEETENNGSGFTDAVLNLFLFAWFIVGQFWTWSSFMPNFEFGLENPDKYCHKNVYIFALIHIGLVYVMFLGVILFLIALTCCATFPHLIVKAPR</sequence>
<feature type="region of interest" description="Disordered" evidence="1">
    <location>
        <begin position="107"/>
        <end position="126"/>
    </location>
</feature>
<reference evidence="3" key="1">
    <citation type="submission" date="2021-02" db="EMBL/GenBank/DDBJ databases">
        <authorList>
            <person name="Nowell W R."/>
        </authorList>
    </citation>
    <scope>NUCLEOTIDE SEQUENCE</scope>
</reference>
<evidence type="ECO:0000256" key="1">
    <source>
        <dbReference type="SAM" id="MobiDB-lite"/>
    </source>
</evidence>
<feature type="compositionally biased region" description="Basic residues" evidence="1">
    <location>
        <begin position="108"/>
        <end position="120"/>
    </location>
</feature>
<accession>A0A813XED2</accession>
<dbReference type="Proteomes" id="UP000663828">
    <property type="component" value="Unassembled WGS sequence"/>
</dbReference>
<dbReference type="PANTHER" id="PTHR33444:SF7">
    <property type="entry name" value="TRANSMEMBRANE PROTEIN 272"/>
    <property type="match status" value="1"/>
</dbReference>
<feature type="transmembrane region" description="Helical" evidence="2">
    <location>
        <begin position="403"/>
        <end position="433"/>
    </location>
</feature>